<proteinExistence type="predicted"/>
<dbReference type="EMBL" id="OZ034819">
    <property type="protein sequence ID" value="CAL1398254.1"/>
    <property type="molecule type" value="Genomic_DNA"/>
</dbReference>
<sequence length="256" mass="28959">MRVFSFDSDDRYIVPATVREGKSADVFVMNYAGESYDPEKFVARVGPSRKAGFNALQVWGVTIEGEEQFKELVADMAIKSSQTRSRSYRLGVNRFGLCFLIGGPVHPLGRSVVINDYFGWSKYGVEPPLPPPPDGTTTYRIGARVVMNSFEAFHNRVEVAVDVRGIMRAAEEAKNLRRRLERMEKEAEEVRLELTACRKEIECMDDAVERSEKTKVVLEKSAEEKEKEVEGLNSQLFAFKAALVSLVDHHHNHDEV</sequence>
<evidence type="ECO:0000313" key="3">
    <source>
        <dbReference type="Proteomes" id="UP001497516"/>
    </source>
</evidence>
<evidence type="ECO:0000313" key="2">
    <source>
        <dbReference type="EMBL" id="CAL1398254.1"/>
    </source>
</evidence>
<dbReference type="AlphaFoldDB" id="A0AAV2FIX5"/>
<accession>A0AAV2FIX5</accession>
<dbReference type="Proteomes" id="UP001497516">
    <property type="component" value="Chromosome 6"/>
</dbReference>
<evidence type="ECO:0000256" key="1">
    <source>
        <dbReference type="SAM" id="Coils"/>
    </source>
</evidence>
<feature type="coiled-coil region" evidence="1">
    <location>
        <begin position="163"/>
        <end position="235"/>
    </location>
</feature>
<name>A0AAV2FIX5_9ROSI</name>
<gene>
    <name evidence="2" type="ORF">LTRI10_LOCUS38496</name>
</gene>
<reference evidence="2 3" key="1">
    <citation type="submission" date="2024-04" db="EMBL/GenBank/DDBJ databases">
        <authorList>
            <person name="Fracassetti M."/>
        </authorList>
    </citation>
    <scope>NUCLEOTIDE SEQUENCE [LARGE SCALE GENOMIC DNA]</scope>
</reference>
<organism evidence="2 3">
    <name type="scientific">Linum trigynum</name>
    <dbReference type="NCBI Taxonomy" id="586398"/>
    <lineage>
        <taxon>Eukaryota</taxon>
        <taxon>Viridiplantae</taxon>
        <taxon>Streptophyta</taxon>
        <taxon>Embryophyta</taxon>
        <taxon>Tracheophyta</taxon>
        <taxon>Spermatophyta</taxon>
        <taxon>Magnoliopsida</taxon>
        <taxon>eudicotyledons</taxon>
        <taxon>Gunneridae</taxon>
        <taxon>Pentapetalae</taxon>
        <taxon>rosids</taxon>
        <taxon>fabids</taxon>
        <taxon>Malpighiales</taxon>
        <taxon>Linaceae</taxon>
        <taxon>Linum</taxon>
    </lineage>
</organism>
<keyword evidence="1" id="KW-0175">Coiled coil</keyword>
<keyword evidence="3" id="KW-1185">Reference proteome</keyword>
<protein>
    <submittedName>
        <fullName evidence="2">Uncharacterized protein</fullName>
    </submittedName>
</protein>